<dbReference type="GO" id="GO:0012505">
    <property type="term" value="C:endomembrane system"/>
    <property type="evidence" value="ECO:0007669"/>
    <property type="project" value="UniProtKB-SubCell"/>
</dbReference>
<protein>
    <recommendedName>
        <fullName evidence="7">CWH43-like N-terminal domain-containing protein</fullName>
    </recommendedName>
</protein>
<sequence>MEKSRTPIIPYIRFGSSLNKSLSNFSFHTKVQKYMWSFSGRFAVYFCGLFLLSILVPYTISLVNDEVKPLLPSLTYAGSGTMRSGLASIGMFFTAIVGSLMISVRYVCTSGLNENEMWKLTLLNKLGLAVGYVFFSGFVILASFPIKSDNSPVEIWENPVYLAHMVGAFLVFFFGAFYLSIQTVISLFYYDQNRMLVWIRFVIFIICAVCFITSSLSTLPKSQKTFESKNLDTGVFSKLFAQQKLIASICEWILVFFFAMFFLTFVKEGKSVETSISFRQVTTNEQITVLT</sequence>
<feature type="transmembrane region" description="Helical" evidence="6">
    <location>
        <begin position="42"/>
        <end position="64"/>
    </location>
</feature>
<evidence type="ECO:0000256" key="3">
    <source>
        <dbReference type="ARBA" id="ARBA00022692"/>
    </source>
</evidence>
<accession>A0AAV6VZZ4</accession>
<keyword evidence="3 6" id="KW-0812">Transmembrane</keyword>
<dbReference type="InterPro" id="IPR019402">
    <property type="entry name" value="CWH43_N"/>
</dbReference>
<comment type="subcellular location">
    <subcellularLocation>
        <location evidence="1">Endomembrane system</location>
        <topology evidence="1">Multi-pass membrane protein</topology>
    </subcellularLocation>
</comment>
<evidence type="ECO:0000256" key="4">
    <source>
        <dbReference type="ARBA" id="ARBA00022989"/>
    </source>
</evidence>
<feature type="domain" description="CWH43-like N-terminal" evidence="7">
    <location>
        <begin position="42"/>
        <end position="266"/>
    </location>
</feature>
<comment type="similarity">
    <text evidence="2">Belongs to the DRAM/TMEM150 family.</text>
</comment>
<feature type="transmembrane region" description="Helical" evidence="6">
    <location>
        <begin position="197"/>
        <end position="216"/>
    </location>
</feature>
<evidence type="ECO:0000259" key="7">
    <source>
        <dbReference type="Pfam" id="PF10277"/>
    </source>
</evidence>
<dbReference type="Proteomes" id="UP000827092">
    <property type="component" value="Unassembled WGS sequence"/>
</dbReference>
<dbReference type="AlphaFoldDB" id="A0AAV6VZZ4"/>
<feature type="transmembrane region" description="Helical" evidence="6">
    <location>
        <begin position="166"/>
        <end position="190"/>
    </location>
</feature>
<evidence type="ECO:0000256" key="1">
    <source>
        <dbReference type="ARBA" id="ARBA00004127"/>
    </source>
</evidence>
<evidence type="ECO:0000313" key="8">
    <source>
        <dbReference type="EMBL" id="KAG8201437.1"/>
    </source>
</evidence>
<keyword evidence="5 6" id="KW-0472">Membrane</keyword>
<dbReference type="EMBL" id="JAFNEN010000005">
    <property type="protein sequence ID" value="KAG8201437.1"/>
    <property type="molecule type" value="Genomic_DNA"/>
</dbReference>
<evidence type="ECO:0000256" key="6">
    <source>
        <dbReference type="SAM" id="Phobius"/>
    </source>
</evidence>
<feature type="transmembrane region" description="Helical" evidence="6">
    <location>
        <begin position="126"/>
        <end position="146"/>
    </location>
</feature>
<organism evidence="8 9">
    <name type="scientific">Oedothorax gibbosus</name>
    <dbReference type="NCBI Taxonomy" id="931172"/>
    <lineage>
        <taxon>Eukaryota</taxon>
        <taxon>Metazoa</taxon>
        <taxon>Ecdysozoa</taxon>
        <taxon>Arthropoda</taxon>
        <taxon>Chelicerata</taxon>
        <taxon>Arachnida</taxon>
        <taxon>Araneae</taxon>
        <taxon>Araneomorphae</taxon>
        <taxon>Entelegynae</taxon>
        <taxon>Araneoidea</taxon>
        <taxon>Linyphiidae</taxon>
        <taxon>Erigoninae</taxon>
        <taxon>Oedothorax</taxon>
    </lineage>
</organism>
<dbReference type="InterPro" id="IPR050911">
    <property type="entry name" value="DRAM/TMEM150_Autophagy_Mod"/>
</dbReference>
<feature type="transmembrane region" description="Helical" evidence="6">
    <location>
        <begin position="245"/>
        <end position="266"/>
    </location>
</feature>
<feature type="transmembrane region" description="Helical" evidence="6">
    <location>
        <begin position="84"/>
        <end position="106"/>
    </location>
</feature>
<gene>
    <name evidence="8" type="ORF">JTE90_024308</name>
</gene>
<keyword evidence="9" id="KW-1185">Reference proteome</keyword>
<evidence type="ECO:0000313" key="9">
    <source>
        <dbReference type="Proteomes" id="UP000827092"/>
    </source>
</evidence>
<reference evidence="8 9" key="1">
    <citation type="journal article" date="2022" name="Nat. Ecol. Evol.">
        <title>A masculinizing supergene underlies an exaggerated male reproductive morph in a spider.</title>
        <authorList>
            <person name="Hendrickx F."/>
            <person name="De Corte Z."/>
            <person name="Sonet G."/>
            <person name="Van Belleghem S.M."/>
            <person name="Kostlbacher S."/>
            <person name="Vangestel C."/>
        </authorList>
    </citation>
    <scope>NUCLEOTIDE SEQUENCE [LARGE SCALE GENOMIC DNA]</scope>
    <source>
        <strain evidence="8">W744_W776</strain>
    </source>
</reference>
<dbReference type="PANTHER" id="PTHR21324">
    <property type="entry name" value="FASTING-INDUCIBLE INTEGRAL MEMBRANE PROTEIN TM6P1-RELATED"/>
    <property type="match status" value="1"/>
</dbReference>
<evidence type="ECO:0000256" key="2">
    <source>
        <dbReference type="ARBA" id="ARBA00006565"/>
    </source>
</evidence>
<comment type="caution">
    <text evidence="8">The sequence shown here is derived from an EMBL/GenBank/DDBJ whole genome shotgun (WGS) entry which is preliminary data.</text>
</comment>
<dbReference type="PANTHER" id="PTHR21324:SF2">
    <property type="entry name" value="EG:22E5.9 PROTEIN"/>
    <property type="match status" value="1"/>
</dbReference>
<proteinExistence type="inferred from homology"/>
<evidence type="ECO:0000256" key="5">
    <source>
        <dbReference type="ARBA" id="ARBA00023136"/>
    </source>
</evidence>
<dbReference type="Pfam" id="PF10277">
    <property type="entry name" value="Frag1"/>
    <property type="match status" value="1"/>
</dbReference>
<name>A0AAV6VZZ4_9ARAC</name>
<keyword evidence="4 6" id="KW-1133">Transmembrane helix</keyword>